<accession>A0A292YQ27</accession>
<sequence length="64" mass="7007">MKPDHRNRDFARKVTLRARALVVPCCGGTEKTGLNWLGRKGSNLRMTESKSVALPLGDSPKTIA</sequence>
<organism evidence="1 2">
    <name type="scientific">Effusibacillus lacus</name>
    <dbReference type="NCBI Taxonomy" id="1348429"/>
    <lineage>
        <taxon>Bacteria</taxon>
        <taxon>Bacillati</taxon>
        <taxon>Bacillota</taxon>
        <taxon>Bacilli</taxon>
        <taxon>Bacillales</taxon>
        <taxon>Alicyclobacillaceae</taxon>
        <taxon>Effusibacillus</taxon>
    </lineage>
</organism>
<gene>
    <name evidence="1" type="ORF">EFBL_2238</name>
</gene>
<evidence type="ECO:0000313" key="1">
    <source>
        <dbReference type="EMBL" id="GAX90605.1"/>
    </source>
</evidence>
<dbReference type="EMBL" id="BDUF01000059">
    <property type="protein sequence ID" value="GAX90605.1"/>
    <property type="molecule type" value="Genomic_DNA"/>
</dbReference>
<protein>
    <submittedName>
        <fullName evidence="1">Uncharacterized protein</fullName>
    </submittedName>
</protein>
<proteinExistence type="predicted"/>
<keyword evidence="2" id="KW-1185">Reference proteome</keyword>
<comment type="caution">
    <text evidence="1">The sequence shown here is derived from an EMBL/GenBank/DDBJ whole genome shotgun (WGS) entry which is preliminary data.</text>
</comment>
<dbReference type="AntiFam" id="ANF00011">
    <property type="entry name" value="tRNA translation"/>
</dbReference>
<dbReference type="AlphaFoldDB" id="A0A292YQ27"/>
<reference evidence="2" key="1">
    <citation type="submission" date="2017-07" db="EMBL/GenBank/DDBJ databases">
        <title>Draft genome sequence of Effusibacillus lacus strain skLN1.</title>
        <authorList>
            <person name="Watanabe M."/>
            <person name="Kojima H."/>
            <person name="Fukui M."/>
        </authorList>
    </citation>
    <scope>NUCLEOTIDE SEQUENCE [LARGE SCALE GENOMIC DNA]</scope>
    <source>
        <strain evidence="2">skLN1</strain>
    </source>
</reference>
<dbReference type="Proteomes" id="UP000217785">
    <property type="component" value="Unassembled WGS sequence"/>
</dbReference>
<name>A0A292YQ27_9BACL</name>
<evidence type="ECO:0000313" key="2">
    <source>
        <dbReference type="Proteomes" id="UP000217785"/>
    </source>
</evidence>